<feature type="domain" description="BHLH" evidence="5">
    <location>
        <begin position="179"/>
        <end position="214"/>
    </location>
</feature>
<name>A0A9Q1QS97_9CARY</name>
<accession>A0A9Q1QS97</accession>
<dbReference type="PANTHER" id="PTHR45959">
    <property type="entry name" value="BHLH TRANSCRIPTION FACTOR"/>
    <property type="match status" value="1"/>
</dbReference>
<evidence type="ECO:0000256" key="1">
    <source>
        <dbReference type="ARBA" id="ARBA00004123"/>
    </source>
</evidence>
<protein>
    <recommendedName>
        <fullName evidence="5">BHLH domain-containing protein</fullName>
    </recommendedName>
</protein>
<evidence type="ECO:0000256" key="2">
    <source>
        <dbReference type="ARBA" id="ARBA00023015"/>
    </source>
</evidence>
<keyword evidence="4" id="KW-0539">Nucleus</keyword>
<evidence type="ECO:0000313" key="7">
    <source>
        <dbReference type="Proteomes" id="UP001153076"/>
    </source>
</evidence>
<keyword evidence="2" id="KW-0805">Transcription regulation</keyword>
<gene>
    <name evidence="6" type="ORF">Cgig2_007239</name>
</gene>
<dbReference type="PANTHER" id="PTHR45959:SF2">
    <property type="entry name" value="BHLH TRANSCRIPTION FACTOR"/>
    <property type="match status" value="1"/>
</dbReference>
<keyword evidence="3" id="KW-0804">Transcription</keyword>
<organism evidence="6 7">
    <name type="scientific">Carnegiea gigantea</name>
    <dbReference type="NCBI Taxonomy" id="171969"/>
    <lineage>
        <taxon>Eukaryota</taxon>
        <taxon>Viridiplantae</taxon>
        <taxon>Streptophyta</taxon>
        <taxon>Embryophyta</taxon>
        <taxon>Tracheophyta</taxon>
        <taxon>Spermatophyta</taxon>
        <taxon>Magnoliopsida</taxon>
        <taxon>eudicotyledons</taxon>
        <taxon>Gunneridae</taxon>
        <taxon>Pentapetalae</taxon>
        <taxon>Caryophyllales</taxon>
        <taxon>Cactineae</taxon>
        <taxon>Cactaceae</taxon>
        <taxon>Cactoideae</taxon>
        <taxon>Echinocereeae</taxon>
        <taxon>Carnegiea</taxon>
    </lineage>
</organism>
<dbReference type="GO" id="GO:0046983">
    <property type="term" value="F:protein dimerization activity"/>
    <property type="evidence" value="ECO:0007669"/>
    <property type="project" value="InterPro"/>
</dbReference>
<proteinExistence type="predicted"/>
<dbReference type="InterPro" id="IPR052610">
    <property type="entry name" value="bHLH_transcription_regulator"/>
</dbReference>
<sequence>MSSGDWFSHMGMGHEATAIYESQMIMSSPSEEDGFTSNHFDPSADLYFNGMMRSSSLTQNNININDNNDDYYFQPFSPSALGINVTPKEVKPELDMHMSNTSGWSSCPSSSSGQFISFASSHQLPFDANNNTTSINVQPNDDYGGIKLPSNYYEDDDRGSYVDLSHQKQRNRRAGGMSLCSQEHVLAERKRREIMTQRFLALSALIPGLNKVRT</sequence>
<dbReference type="InterPro" id="IPR011598">
    <property type="entry name" value="bHLH_dom"/>
</dbReference>
<comment type="caution">
    <text evidence="6">The sequence shown here is derived from an EMBL/GenBank/DDBJ whole genome shotgun (WGS) entry which is preliminary data.</text>
</comment>
<reference evidence="6" key="1">
    <citation type="submission" date="2022-04" db="EMBL/GenBank/DDBJ databases">
        <title>Carnegiea gigantea Genome sequencing and assembly v2.</title>
        <authorList>
            <person name="Copetti D."/>
            <person name="Sanderson M.J."/>
            <person name="Burquez A."/>
            <person name="Wojciechowski M.F."/>
        </authorList>
    </citation>
    <scope>NUCLEOTIDE SEQUENCE</scope>
    <source>
        <strain evidence="6">SGP5-SGP5p</strain>
        <tissue evidence="6">Aerial part</tissue>
    </source>
</reference>
<dbReference type="Proteomes" id="UP001153076">
    <property type="component" value="Unassembled WGS sequence"/>
</dbReference>
<evidence type="ECO:0000256" key="4">
    <source>
        <dbReference type="ARBA" id="ARBA00023242"/>
    </source>
</evidence>
<evidence type="ECO:0000259" key="5">
    <source>
        <dbReference type="PROSITE" id="PS50888"/>
    </source>
</evidence>
<dbReference type="AlphaFoldDB" id="A0A9Q1QS97"/>
<evidence type="ECO:0000256" key="3">
    <source>
        <dbReference type="ARBA" id="ARBA00023163"/>
    </source>
</evidence>
<comment type="subcellular location">
    <subcellularLocation>
        <location evidence="1">Nucleus</location>
    </subcellularLocation>
</comment>
<dbReference type="PROSITE" id="PS50888">
    <property type="entry name" value="BHLH"/>
    <property type="match status" value="1"/>
</dbReference>
<dbReference type="OrthoDB" id="1751894at2759"/>
<dbReference type="SUPFAM" id="SSF47459">
    <property type="entry name" value="HLH, helix-loop-helix DNA-binding domain"/>
    <property type="match status" value="1"/>
</dbReference>
<keyword evidence="7" id="KW-1185">Reference proteome</keyword>
<dbReference type="InterPro" id="IPR036638">
    <property type="entry name" value="HLH_DNA-bd_sf"/>
</dbReference>
<dbReference type="EMBL" id="JAKOGI010000007">
    <property type="protein sequence ID" value="KAJ8451756.1"/>
    <property type="molecule type" value="Genomic_DNA"/>
</dbReference>
<dbReference type="GO" id="GO:0005634">
    <property type="term" value="C:nucleus"/>
    <property type="evidence" value="ECO:0007669"/>
    <property type="project" value="UniProtKB-SubCell"/>
</dbReference>
<evidence type="ECO:0000313" key="6">
    <source>
        <dbReference type="EMBL" id="KAJ8451756.1"/>
    </source>
</evidence>